<reference evidence="2 3" key="1">
    <citation type="submission" date="2025-04" db="UniProtKB">
        <authorList>
            <consortium name="RefSeq"/>
        </authorList>
    </citation>
    <scope>IDENTIFICATION</scope>
    <source>
        <tissue evidence="2 3">Gonads</tissue>
    </source>
</reference>
<gene>
    <name evidence="2 3" type="primary">LOC106175124</name>
</gene>
<protein>
    <submittedName>
        <fullName evidence="2 3">Uncharacterized protein LOC106175124</fullName>
    </submittedName>
</protein>
<evidence type="ECO:0000313" key="1">
    <source>
        <dbReference type="Proteomes" id="UP000085678"/>
    </source>
</evidence>
<dbReference type="RefSeq" id="XP_013412423.1">
    <property type="nucleotide sequence ID" value="XM_013556969.1"/>
</dbReference>
<dbReference type="GeneID" id="106175124"/>
<sequence>MSPGMSSANGHSIDLVYRVWVKTKDNKLAQMQSVLNKNYLVHQRLHTNYTPKTNPRILGIPAPIIQTYGGPQDPRVYHYAGSPWVIFNKFLPTNRTCEHKITNVALYTYNLDTHQIRRIRAMNGEFRCREKNWSPLIKDDKLFFIYSLEPTVLLHCKTNGECMFRQTSNSISKVNAGHQVLPLIRGSTQFVPYKWPYYVAIVHAKWTKTNVSPKSPLKYTNHMLLFNAESYEITFMSKDIQLRDDFLRSSVPVYRHIYYPFLYPVSLLVRDPDTLHVGLHHNDRDSVVMEISGVEEVLNTVIRLADERGRPAPRAARKYLAAMNPFM</sequence>
<organism evidence="1 2">
    <name type="scientific">Lingula anatina</name>
    <name type="common">Brachiopod</name>
    <name type="synonym">Lingula unguis</name>
    <dbReference type="NCBI Taxonomy" id="7574"/>
    <lineage>
        <taxon>Eukaryota</taxon>
        <taxon>Metazoa</taxon>
        <taxon>Spiralia</taxon>
        <taxon>Lophotrochozoa</taxon>
        <taxon>Brachiopoda</taxon>
        <taxon>Linguliformea</taxon>
        <taxon>Lingulata</taxon>
        <taxon>Lingulida</taxon>
        <taxon>Linguloidea</taxon>
        <taxon>Lingulidae</taxon>
        <taxon>Lingula</taxon>
    </lineage>
</organism>
<keyword evidence="1" id="KW-1185">Reference proteome</keyword>
<dbReference type="KEGG" id="lak:106175124"/>
<proteinExistence type="predicted"/>
<evidence type="ECO:0000313" key="3">
    <source>
        <dbReference type="RefSeq" id="XP_013412423.1"/>
    </source>
</evidence>
<evidence type="ECO:0000313" key="2">
    <source>
        <dbReference type="RefSeq" id="XP_013412422.1"/>
    </source>
</evidence>
<dbReference type="RefSeq" id="XP_013412422.1">
    <property type="nucleotide sequence ID" value="XM_013556968.1"/>
</dbReference>
<name>A0A1S3JPZ2_LINAN</name>
<dbReference type="AlphaFoldDB" id="A0A1S3JPZ2"/>
<accession>A0A1S3JPZ2</accession>
<dbReference type="OrthoDB" id="3631276at2759"/>
<dbReference type="Proteomes" id="UP000085678">
    <property type="component" value="Unplaced"/>
</dbReference>